<dbReference type="Pfam" id="PF00528">
    <property type="entry name" value="BPD_transp_1"/>
    <property type="match status" value="1"/>
</dbReference>
<evidence type="ECO:0000256" key="5">
    <source>
        <dbReference type="ARBA" id="ARBA00022989"/>
    </source>
</evidence>
<organism evidence="9 10">
    <name type="scientific">Acuticoccus sediminis</name>
    <dbReference type="NCBI Taxonomy" id="2184697"/>
    <lineage>
        <taxon>Bacteria</taxon>
        <taxon>Pseudomonadati</taxon>
        <taxon>Pseudomonadota</taxon>
        <taxon>Alphaproteobacteria</taxon>
        <taxon>Hyphomicrobiales</taxon>
        <taxon>Amorphaceae</taxon>
        <taxon>Acuticoccus</taxon>
    </lineage>
</organism>
<dbReference type="PANTHER" id="PTHR30151">
    <property type="entry name" value="ALKANE SULFONATE ABC TRANSPORTER-RELATED, MEMBRANE SUBUNIT"/>
    <property type="match status" value="1"/>
</dbReference>
<dbReference type="GO" id="GO:0055085">
    <property type="term" value="P:transmembrane transport"/>
    <property type="evidence" value="ECO:0007669"/>
    <property type="project" value="InterPro"/>
</dbReference>
<feature type="domain" description="ABC transmembrane type-1" evidence="8">
    <location>
        <begin position="75"/>
        <end position="259"/>
    </location>
</feature>
<keyword evidence="4 7" id="KW-0812">Transmembrane</keyword>
<accession>A0A8B2NKF4</accession>
<keyword evidence="10" id="KW-1185">Reference proteome</keyword>
<dbReference type="SUPFAM" id="SSF161098">
    <property type="entry name" value="MetI-like"/>
    <property type="match status" value="1"/>
</dbReference>
<evidence type="ECO:0000313" key="10">
    <source>
        <dbReference type="Proteomes" id="UP000249590"/>
    </source>
</evidence>
<dbReference type="RefSeq" id="WP_111352239.1">
    <property type="nucleotide sequence ID" value="NZ_QHHQ01000011.1"/>
</dbReference>
<dbReference type="OrthoDB" id="9786495at2"/>
<proteinExistence type="inferred from homology"/>
<feature type="transmembrane region" description="Helical" evidence="7">
    <location>
        <begin position="114"/>
        <end position="135"/>
    </location>
</feature>
<feature type="transmembrane region" description="Helical" evidence="7">
    <location>
        <begin position="206"/>
        <end position="226"/>
    </location>
</feature>
<comment type="subcellular location">
    <subcellularLocation>
        <location evidence="1 7">Cell membrane</location>
        <topology evidence="1 7">Multi-pass membrane protein</topology>
    </subcellularLocation>
</comment>
<feature type="transmembrane region" description="Helical" evidence="7">
    <location>
        <begin position="238"/>
        <end position="258"/>
    </location>
</feature>
<dbReference type="PANTHER" id="PTHR30151:SF0">
    <property type="entry name" value="ABC TRANSPORTER PERMEASE PROTEIN MJ0413-RELATED"/>
    <property type="match status" value="1"/>
</dbReference>
<feature type="transmembrane region" description="Helical" evidence="7">
    <location>
        <begin position="79"/>
        <end position="102"/>
    </location>
</feature>
<evidence type="ECO:0000313" key="9">
    <source>
        <dbReference type="EMBL" id="RAH96716.1"/>
    </source>
</evidence>
<evidence type="ECO:0000256" key="6">
    <source>
        <dbReference type="ARBA" id="ARBA00023136"/>
    </source>
</evidence>
<keyword evidence="6 7" id="KW-0472">Membrane</keyword>
<reference evidence="9 10" key="1">
    <citation type="submission" date="2018-05" db="EMBL/GenBank/DDBJ databases">
        <title>Acuticoccus sediminis sp. nov., isolated from deep-sea sediment of Indian Ocean.</title>
        <authorList>
            <person name="Liu X."/>
            <person name="Lai Q."/>
            <person name="Du Y."/>
            <person name="Sun F."/>
            <person name="Zhang X."/>
            <person name="Wang S."/>
            <person name="Shao Z."/>
        </authorList>
    </citation>
    <scope>NUCLEOTIDE SEQUENCE [LARGE SCALE GENOMIC DNA]</scope>
    <source>
        <strain evidence="9 10">PTG4-2</strain>
    </source>
</reference>
<dbReference type="AlphaFoldDB" id="A0A8B2NKF4"/>
<keyword evidence="2 7" id="KW-0813">Transport</keyword>
<dbReference type="PROSITE" id="PS50928">
    <property type="entry name" value="ABC_TM1"/>
    <property type="match status" value="1"/>
</dbReference>
<feature type="transmembrane region" description="Helical" evidence="7">
    <location>
        <begin position="26"/>
        <end position="43"/>
    </location>
</feature>
<dbReference type="InterPro" id="IPR000515">
    <property type="entry name" value="MetI-like"/>
</dbReference>
<sequence>MTDVAQPNLTEPARTARKRPTMGRDTLVRIGTAVLILGLWEIFGRQANPLLVAVPSQVLVATWELAVTGELFSATGESMLAFAVGFAIAAAVGMLIGVIMGVNRTAEVALDPYINALYSMPLIALVPILMLWVGIGFTAKVIIIALFAVFPVIINTLAGVRNVEKSYLDIGKAFGAGPWMSFSRIVLPSATPYIASGMRLAVSRGIIAMIVAEFLTSIAGLGGLIINYTNQFETAKAFVPVFVLAIIGNVLTAVVRIVEDRLGAWR</sequence>
<keyword evidence="3" id="KW-1003">Cell membrane</keyword>
<gene>
    <name evidence="9" type="ORF">DLJ53_31120</name>
</gene>
<comment type="caution">
    <text evidence="9">The sequence shown here is derived from an EMBL/GenBank/DDBJ whole genome shotgun (WGS) entry which is preliminary data.</text>
</comment>
<dbReference type="GO" id="GO:0005886">
    <property type="term" value="C:plasma membrane"/>
    <property type="evidence" value="ECO:0007669"/>
    <property type="project" value="UniProtKB-SubCell"/>
</dbReference>
<feature type="transmembrane region" description="Helical" evidence="7">
    <location>
        <begin position="141"/>
        <end position="160"/>
    </location>
</feature>
<protein>
    <submittedName>
        <fullName evidence="9">ABC transporter permease</fullName>
    </submittedName>
</protein>
<comment type="similarity">
    <text evidence="7">Belongs to the binding-protein-dependent transport system permease family.</text>
</comment>
<dbReference type="Proteomes" id="UP000249590">
    <property type="component" value="Unassembled WGS sequence"/>
</dbReference>
<evidence type="ECO:0000256" key="2">
    <source>
        <dbReference type="ARBA" id="ARBA00022448"/>
    </source>
</evidence>
<dbReference type="CDD" id="cd06261">
    <property type="entry name" value="TM_PBP2"/>
    <property type="match status" value="1"/>
</dbReference>
<evidence type="ECO:0000259" key="8">
    <source>
        <dbReference type="PROSITE" id="PS50928"/>
    </source>
</evidence>
<keyword evidence="5 7" id="KW-1133">Transmembrane helix</keyword>
<name>A0A8B2NKF4_9HYPH</name>
<dbReference type="EMBL" id="QHHQ01000011">
    <property type="protein sequence ID" value="RAH96716.1"/>
    <property type="molecule type" value="Genomic_DNA"/>
</dbReference>
<evidence type="ECO:0000256" key="4">
    <source>
        <dbReference type="ARBA" id="ARBA00022692"/>
    </source>
</evidence>
<evidence type="ECO:0000256" key="3">
    <source>
        <dbReference type="ARBA" id="ARBA00022475"/>
    </source>
</evidence>
<dbReference type="InterPro" id="IPR035906">
    <property type="entry name" value="MetI-like_sf"/>
</dbReference>
<evidence type="ECO:0000256" key="7">
    <source>
        <dbReference type="RuleBase" id="RU363032"/>
    </source>
</evidence>
<dbReference type="Gene3D" id="1.10.3720.10">
    <property type="entry name" value="MetI-like"/>
    <property type="match status" value="1"/>
</dbReference>
<evidence type="ECO:0000256" key="1">
    <source>
        <dbReference type="ARBA" id="ARBA00004651"/>
    </source>
</evidence>